<protein>
    <submittedName>
        <fullName evidence="3">NBP2b protein, putative</fullName>
    </submittedName>
</protein>
<feature type="compositionally biased region" description="Basic and acidic residues" evidence="2">
    <location>
        <begin position="18"/>
        <end position="35"/>
    </location>
</feature>
<dbReference type="RefSeq" id="XP_002774431.1">
    <property type="nucleotide sequence ID" value="XM_002774385.1"/>
</dbReference>
<sequence>MHKKQRQAAQAIQARNASSKDKSRQQREASKSAVLETKRYLVREGREEQMKLQRQRQEEWMRDRGLNTTRVTAIRNQKENARKKIEEEKLRKLENSRIEYENKVQQEEAIRSRTESLVSAMEREEMELIQVG</sequence>
<gene>
    <name evidence="3" type="ORF">Pmar_PMAR006012</name>
</gene>
<proteinExistence type="predicted"/>
<reference evidence="3 4" key="1">
    <citation type="submission" date="2008-07" db="EMBL/GenBank/DDBJ databases">
        <authorList>
            <person name="El-Sayed N."/>
            <person name="Caler E."/>
            <person name="Inman J."/>
            <person name="Amedeo P."/>
            <person name="Hass B."/>
            <person name="Wortman J."/>
        </authorList>
    </citation>
    <scope>NUCLEOTIDE SEQUENCE [LARGE SCALE GENOMIC DNA]</scope>
    <source>
        <strain evidence="4">ATCC 50983 / TXsc</strain>
    </source>
</reference>
<evidence type="ECO:0000313" key="3">
    <source>
        <dbReference type="EMBL" id="EER06247.1"/>
    </source>
</evidence>
<dbReference type="EMBL" id="GG680729">
    <property type="protein sequence ID" value="EER06247.1"/>
    <property type="molecule type" value="Genomic_DNA"/>
</dbReference>
<accession>C5L9Z1</accession>
<dbReference type="AlphaFoldDB" id="C5L9Z1"/>
<evidence type="ECO:0000256" key="1">
    <source>
        <dbReference type="SAM" id="Coils"/>
    </source>
</evidence>
<keyword evidence="1" id="KW-0175">Coiled coil</keyword>
<feature type="coiled-coil region" evidence="1">
    <location>
        <begin position="71"/>
        <end position="110"/>
    </location>
</feature>
<keyword evidence="4" id="KW-1185">Reference proteome</keyword>
<dbReference type="Proteomes" id="UP000007800">
    <property type="component" value="Unassembled WGS sequence"/>
</dbReference>
<evidence type="ECO:0000256" key="2">
    <source>
        <dbReference type="SAM" id="MobiDB-lite"/>
    </source>
</evidence>
<evidence type="ECO:0000313" key="4">
    <source>
        <dbReference type="Proteomes" id="UP000007800"/>
    </source>
</evidence>
<feature type="region of interest" description="Disordered" evidence="2">
    <location>
        <begin position="1"/>
        <end position="35"/>
    </location>
</feature>
<organism evidence="4">
    <name type="scientific">Perkinsus marinus (strain ATCC 50983 / TXsc)</name>
    <dbReference type="NCBI Taxonomy" id="423536"/>
    <lineage>
        <taxon>Eukaryota</taxon>
        <taxon>Sar</taxon>
        <taxon>Alveolata</taxon>
        <taxon>Perkinsozoa</taxon>
        <taxon>Perkinsea</taxon>
        <taxon>Perkinsida</taxon>
        <taxon>Perkinsidae</taxon>
        <taxon>Perkinsus</taxon>
    </lineage>
</organism>
<dbReference type="InParanoid" id="C5L9Z1"/>
<name>C5L9Z1_PERM5</name>
<dbReference type="GeneID" id="9065683"/>
<dbReference type="OMA" id="KMHKKKW"/>